<evidence type="ECO:0000313" key="1">
    <source>
        <dbReference type="EMBL" id="JAD26441.1"/>
    </source>
</evidence>
<sequence length="23" mass="2698">MNAAGYKPQSDGKRTFLQHWRCC</sequence>
<reference evidence="1" key="2">
    <citation type="journal article" date="2015" name="Data Brief">
        <title>Shoot transcriptome of the giant reed, Arundo donax.</title>
        <authorList>
            <person name="Barrero R.A."/>
            <person name="Guerrero F.D."/>
            <person name="Moolhuijzen P."/>
            <person name="Goolsby J.A."/>
            <person name="Tidwell J."/>
            <person name="Bellgard S.E."/>
            <person name="Bellgard M.I."/>
        </authorList>
    </citation>
    <scope>NUCLEOTIDE SEQUENCE</scope>
    <source>
        <tissue evidence="1">Shoot tissue taken approximately 20 cm above the soil surface</tissue>
    </source>
</reference>
<protein>
    <submittedName>
        <fullName evidence="1">Uncharacterized protein</fullName>
    </submittedName>
</protein>
<dbReference type="EMBL" id="GBRH01271454">
    <property type="protein sequence ID" value="JAD26441.1"/>
    <property type="molecule type" value="Transcribed_RNA"/>
</dbReference>
<proteinExistence type="predicted"/>
<organism evidence="1">
    <name type="scientific">Arundo donax</name>
    <name type="common">Giant reed</name>
    <name type="synonym">Donax arundinaceus</name>
    <dbReference type="NCBI Taxonomy" id="35708"/>
    <lineage>
        <taxon>Eukaryota</taxon>
        <taxon>Viridiplantae</taxon>
        <taxon>Streptophyta</taxon>
        <taxon>Embryophyta</taxon>
        <taxon>Tracheophyta</taxon>
        <taxon>Spermatophyta</taxon>
        <taxon>Magnoliopsida</taxon>
        <taxon>Liliopsida</taxon>
        <taxon>Poales</taxon>
        <taxon>Poaceae</taxon>
        <taxon>PACMAD clade</taxon>
        <taxon>Arundinoideae</taxon>
        <taxon>Arundineae</taxon>
        <taxon>Arundo</taxon>
    </lineage>
</organism>
<reference evidence="1" key="1">
    <citation type="submission" date="2014-09" db="EMBL/GenBank/DDBJ databases">
        <authorList>
            <person name="Magalhaes I.L.F."/>
            <person name="Oliveira U."/>
            <person name="Santos F.R."/>
            <person name="Vidigal T.H.D.A."/>
            <person name="Brescovit A.D."/>
            <person name="Santos A.J."/>
        </authorList>
    </citation>
    <scope>NUCLEOTIDE SEQUENCE</scope>
    <source>
        <tissue evidence="1">Shoot tissue taken approximately 20 cm above the soil surface</tissue>
    </source>
</reference>
<dbReference type="AlphaFoldDB" id="A0A0A8YJX9"/>
<accession>A0A0A8YJX9</accession>
<name>A0A0A8YJX9_ARUDO</name>